<dbReference type="AlphaFoldDB" id="A0A543BPQ4"/>
<sequence length="300" mass="30901">MTRRGVRVLAGAIGLVLLLAAGLWIWQASSRPASVEGTALAYLDALESGDTDALADVSAPVPETVLTAFAAADERISDVALTSVDQSGDTATAEVSFVLAGDQRLASLSLSQADGRWRVSASALGAVRAETSLGDLIAVGDATFANDEEIALFPAVYSVAPAPRELLAGEAEAIVLPGDPVEVALEVTLLPAATEAAQTALDDHLADCTAGGAAIPAGCGIRIPWGTEFQSVSDIRYRIETSPVLTLIPTGFDAVSGILVATVTGTGQDGESRTTTYLTESWSLRGDVAFTEKGLELSVW</sequence>
<dbReference type="OrthoDB" id="5080005at2"/>
<reference evidence="1 2" key="1">
    <citation type="submission" date="2019-06" db="EMBL/GenBank/DDBJ databases">
        <title>Sequencing the genomes of 1000 actinobacteria strains.</title>
        <authorList>
            <person name="Klenk H.-P."/>
        </authorList>
    </citation>
    <scope>NUCLEOTIDE SEQUENCE [LARGE SCALE GENOMIC DNA]</scope>
    <source>
        <strain evidence="1 2">DSM 20169</strain>
    </source>
</reference>
<proteinExistence type="predicted"/>
<evidence type="ECO:0000313" key="1">
    <source>
        <dbReference type="EMBL" id="TQL86806.1"/>
    </source>
</evidence>
<dbReference type="Proteomes" id="UP000317209">
    <property type="component" value="Unassembled WGS sequence"/>
</dbReference>
<comment type="caution">
    <text evidence="1">The sequence shown here is derived from an EMBL/GenBank/DDBJ whole genome shotgun (WGS) entry which is preliminary data.</text>
</comment>
<gene>
    <name evidence="1" type="ORF">FB560_2470</name>
</gene>
<keyword evidence="2" id="KW-1185">Reference proteome</keyword>
<dbReference type="EMBL" id="VFOX01000001">
    <property type="protein sequence ID" value="TQL86806.1"/>
    <property type="molecule type" value="Genomic_DNA"/>
</dbReference>
<name>A0A543BPQ4_9MICO</name>
<accession>A0A543BPQ4</accession>
<protein>
    <submittedName>
        <fullName evidence="1">Uncharacterized protein</fullName>
    </submittedName>
</protein>
<evidence type="ECO:0000313" key="2">
    <source>
        <dbReference type="Proteomes" id="UP000317209"/>
    </source>
</evidence>
<dbReference type="RefSeq" id="WP_141872625.1">
    <property type="nucleotide sequence ID" value="NZ_VFOX01000001.1"/>
</dbReference>
<organism evidence="1 2">
    <name type="scientific">Microbacterium saperdae</name>
    <dbReference type="NCBI Taxonomy" id="69368"/>
    <lineage>
        <taxon>Bacteria</taxon>
        <taxon>Bacillati</taxon>
        <taxon>Actinomycetota</taxon>
        <taxon>Actinomycetes</taxon>
        <taxon>Micrococcales</taxon>
        <taxon>Microbacteriaceae</taxon>
        <taxon>Microbacterium</taxon>
    </lineage>
</organism>